<evidence type="ECO:0000313" key="1">
    <source>
        <dbReference type="EMBL" id="AFY83605.1"/>
    </source>
</evidence>
<sequence>MAFEMKICEIFKLQSGQTVFAGPLEGTSISIQNCQAELEVDGVIIQKLMIEGEFIMNVKHPVGHRAIFTTESVKINRSIIKQQTCYLRSVNF</sequence>
<dbReference type="Proteomes" id="UP000010367">
    <property type="component" value="Chromosome"/>
</dbReference>
<dbReference type="EMBL" id="CP003607">
    <property type="protein sequence ID" value="AFY83605.1"/>
    <property type="molecule type" value="Genomic_DNA"/>
</dbReference>
<dbReference type="KEGG" id="oac:Oscil6304_4076"/>
<proteinExistence type="predicted"/>
<name>K9TM39_9CYAN</name>
<dbReference type="HOGENOM" id="CLU_2410411_0_0_3"/>
<organism evidence="1 2">
    <name type="scientific">Oscillatoria acuminata PCC 6304</name>
    <dbReference type="NCBI Taxonomy" id="56110"/>
    <lineage>
        <taxon>Bacteria</taxon>
        <taxon>Bacillati</taxon>
        <taxon>Cyanobacteriota</taxon>
        <taxon>Cyanophyceae</taxon>
        <taxon>Oscillatoriophycideae</taxon>
        <taxon>Oscillatoriales</taxon>
        <taxon>Oscillatoriaceae</taxon>
        <taxon>Oscillatoria</taxon>
    </lineage>
</organism>
<dbReference type="STRING" id="56110.Oscil6304_4076"/>
<dbReference type="AlphaFoldDB" id="K9TM39"/>
<evidence type="ECO:0000313" key="2">
    <source>
        <dbReference type="Proteomes" id="UP000010367"/>
    </source>
</evidence>
<dbReference type="InParanoid" id="K9TM39"/>
<gene>
    <name evidence="1" type="ORF">Oscil6304_4076</name>
</gene>
<protein>
    <submittedName>
        <fullName evidence="1">Uncharacterized protein</fullName>
    </submittedName>
</protein>
<reference evidence="1 2" key="1">
    <citation type="submission" date="2012-06" db="EMBL/GenBank/DDBJ databases">
        <title>Finished chromosome of genome of Oscillatoria acuminata PCC 6304.</title>
        <authorList>
            <consortium name="US DOE Joint Genome Institute"/>
            <person name="Gugger M."/>
            <person name="Coursin T."/>
            <person name="Rippka R."/>
            <person name="Tandeau De Marsac N."/>
            <person name="Huntemann M."/>
            <person name="Wei C.-L."/>
            <person name="Han J."/>
            <person name="Detter J.C."/>
            <person name="Han C."/>
            <person name="Tapia R."/>
            <person name="Davenport K."/>
            <person name="Daligault H."/>
            <person name="Erkkila T."/>
            <person name="Gu W."/>
            <person name="Munk A.C.C."/>
            <person name="Teshima H."/>
            <person name="Xu Y."/>
            <person name="Chain P."/>
            <person name="Chen A."/>
            <person name="Krypides N."/>
            <person name="Mavromatis K."/>
            <person name="Markowitz V."/>
            <person name="Szeto E."/>
            <person name="Ivanova N."/>
            <person name="Mikhailova N."/>
            <person name="Ovchinnikova G."/>
            <person name="Pagani I."/>
            <person name="Pati A."/>
            <person name="Goodwin L."/>
            <person name="Peters L."/>
            <person name="Pitluck S."/>
            <person name="Woyke T."/>
            <person name="Kerfeld C."/>
        </authorList>
    </citation>
    <scope>NUCLEOTIDE SEQUENCE [LARGE SCALE GENOMIC DNA]</scope>
    <source>
        <strain evidence="1 2">PCC 6304</strain>
    </source>
</reference>
<keyword evidence="2" id="KW-1185">Reference proteome</keyword>
<accession>K9TM39</accession>
<dbReference type="RefSeq" id="WP_015150229.1">
    <property type="nucleotide sequence ID" value="NC_019693.1"/>
</dbReference>